<accession>A0A0E3Y746</accession>
<name>A0A0E3Y746_9SCAR</name>
<evidence type="ECO:0000256" key="3">
    <source>
        <dbReference type="ARBA" id="ARBA00022525"/>
    </source>
</evidence>
<dbReference type="InterPro" id="IPR052295">
    <property type="entry name" value="Odorant-binding_protein"/>
</dbReference>
<dbReference type="EMBL" id="KM251652">
    <property type="protein sequence ID" value="AKC58533.1"/>
    <property type="molecule type" value="mRNA"/>
</dbReference>
<dbReference type="SUPFAM" id="SSF47565">
    <property type="entry name" value="Insect pheromone/odorant-binding proteins"/>
    <property type="match status" value="1"/>
</dbReference>
<dbReference type="PANTHER" id="PTHR21066">
    <property type="entry name" value="ODORANT-BINDING PROTEIN 59A-RELATED"/>
    <property type="match status" value="1"/>
</dbReference>
<dbReference type="InterPro" id="IPR036728">
    <property type="entry name" value="PBP_GOBP_sf"/>
</dbReference>
<evidence type="ECO:0000256" key="2">
    <source>
        <dbReference type="ARBA" id="ARBA00008098"/>
    </source>
</evidence>
<evidence type="ECO:0000256" key="4">
    <source>
        <dbReference type="SAM" id="MobiDB-lite"/>
    </source>
</evidence>
<protein>
    <submittedName>
        <fullName evidence="6">Odorant binding protein 12</fullName>
    </submittedName>
</protein>
<dbReference type="GO" id="GO:0005576">
    <property type="term" value="C:extracellular region"/>
    <property type="evidence" value="ECO:0007669"/>
    <property type="project" value="UniProtKB-SubCell"/>
</dbReference>
<comment type="subcellular location">
    <subcellularLocation>
        <location evidence="1">Secreted</location>
    </subcellularLocation>
</comment>
<dbReference type="InterPro" id="IPR006170">
    <property type="entry name" value="PBP/GOBP"/>
</dbReference>
<feature type="compositionally biased region" description="Basic and acidic residues" evidence="4">
    <location>
        <begin position="85"/>
        <end position="99"/>
    </location>
</feature>
<reference evidence="6" key="1">
    <citation type="journal article" date="2015" name="PLoS ONE">
        <title>Chemosensory Gene Families in Adult Antennae of Anomala corpulenta Motschulsky (Coleoptera: Scarabaeidae: Rutelinae).</title>
        <authorList>
            <person name="Li X."/>
            <person name="Ju Q."/>
            <person name="Jie W."/>
            <person name="Li F."/>
            <person name="Jiang X."/>
            <person name="Hu J."/>
            <person name="Qu M."/>
        </authorList>
    </citation>
    <scope>NUCLEOTIDE SEQUENCE</scope>
</reference>
<dbReference type="GO" id="GO:0005549">
    <property type="term" value="F:odorant binding"/>
    <property type="evidence" value="ECO:0007669"/>
    <property type="project" value="InterPro"/>
</dbReference>
<evidence type="ECO:0000256" key="5">
    <source>
        <dbReference type="SAM" id="SignalP"/>
    </source>
</evidence>
<organism evidence="6">
    <name type="scientific">Anomala corpulenta</name>
    <dbReference type="NCBI Taxonomy" id="931571"/>
    <lineage>
        <taxon>Eukaryota</taxon>
        <taxon>Metazoa</taxon>
        <taxon>Ecdysozoa</taxon>
        <taxon>Arthropoda</taxon>
        <taxon>Hexapoda</taxon>
        <taxon>Insecta</taxon>
        <taxon>Pterygota</taxon>
        <taxon>Neoptera</taxon>
        <taxon>Endopterygota</taxon>
        <taxon>Coleoptera</taxon>
        <taxon>Polyphaga</taxon>
        <taxon>Scarabaeiformia</taxon>
        <taxon>Scarabaeidae</taxon>
        <taxon>Rutelinae</taxon>
        <taxon>Anomala</taxon>
    </lineage>
</organism>
<keyword evidence="3" id="KW-0964">Secreted</keyword>
<keyword evidence="5" id="KW-0732">Signal</keyword>
<dbReference type="Pfam" id="PF01395">
    <property type="entry name" value="PBP_GOBP"/>
    <property type="match status" value="1"/>
</dbReference>
<evidence type="ECO:0000256" key="1">
    <source>
        <dbReference type="ARBA" id="ARBA00004613"/>
    </source>
</evidence>
<feature type="chain" id="PRO_5002415274" evidence="5">
    <location>
        <begin position="25"/>
        <end position="214"/>
    </location>
</feature>
<comment type="similarity">
    <text evidence="2">Belongs to the PBP/GOBP family.</text>
</comment>
<gene>
    <name evidence="6" type="primary">OBP12</name>
</gene>
<dbReference type="PANTHER" id="PTHR21066:SF9">
    <property type="entry name" value="ODORANT-BINDING PROTEIN 59A"/>
    <property type="match status" value="1"/>
</dbReference>
<evidence type="ECO:0000313" key="6">
    <source>
        <dbReference type="EMBL" id="AKC58533.1"/>
    </source>
</evidence>
<dbReference type="Gene3D" id="1.10.238.20">
    <property type="entry name" value="Pheromone/general odorant binding protein domain"/>
    <property type="match status" value="1"/>
</dbReference>
<dbReference type="AlphaFoldDB" id="A0A0E3Y746"/>
<feature type="region of interest" description="Disordered" evidence="4">
    <location>
        <begin position="62"/>
        <end position="112"/>
    </location>
</feature>
<feature type="signal peptide" evidence="5">
    <location>
        <begin position="1"/>
        <end position="24"/>
    </location>
</feature>
<sequence length="214" mass="24181">MCSSVAKFYILGIWIYSTLILTKALECGLSSSQNQDELRRYTDICMKKNLPINGDQIIENTSMGQQGYDSSYEDDSKPSSSEDSMSSKEHAMNSLREDSINDSMNRNGDNNLRNNTEITDDCVIRCVLKQLGMVDPSGYPDHSKISQNLIKGAENRELKDFLQDSTDDCFQMMEQDEHMDSCSFSTQLIKCLAEKGKSNCADWPMSDVPFSHLF</sequence>
<proteinExistence type="evidence at transcript level"/>